<dbReference type="PROSITE" id="PS50045">
    <property type="entry name" value="SIGMA54_INTERACT_4"/>
    <property type="match status" value="1"/>
</dbReference>
<comment type="caution">
    <text evidence="13">The sequence shown here is derived from an EMBL/GenBank/DDBJ whole genome shotgun (WGS) entry which is preliminary data.</text>
</comment>
<evidence type="ECO:0000256" key="7">
    <source>
        <dbReference type="ARBA" id="ARBA00023125"/>
    </source>
</evidence>
<proteinExistence type="predicted"/>
<keyword evidence="4" id="KW-0547">Nucleotide-binding</keyword>
<dbReference type="PANTHER" id="PTHR32071">
    <property type="entry name" value="TRANSCRIPTIONAL REGULATORY PROTEIN"/>
    <property type="match status" value="1"/>
</dbReference>
<gene>
    <name evidence="13" type="ORF">A3F84_05450</name>
</gene>
<evidence type="ECO:0000256" key="6">
    <source>
        <dbReference type="ARBA" id="ARBA00023015"/>
    </source>
</evidence>
<dbReference type="PROSITE" id="PS00688">
    <property type="entry name" value="SIGMA54_INTERACT_3"/>
    <property type="match status" value="1"/>
</dbReference>
<dbReference type="GO" id="GO:0043565">
    <property type="term" value="F:sequence-specific DNA binding"/>
    <property type="evidence" value="ECO:0007669"/>
    <property type="project" value="InterPro"/>
</dbReference>
<keyword evidence="5" id="KW-0067">ATP-binding</keyword>
<feature type="domain" description="Response regulatory" evidence="12">
    <location>
        <begin position="4"/>
        <end position="118"/>
    </location>
</feature>
<dbReference type="GO" id="GO:0000160">
    <property type="term" value="P:phosphorelay signal transduction system"/>
    <property type="evidence" value="ECO:0007669"/>
    <property type="project" value="InterPro"/>
</dbReference>
<evidence type="ECO:0000313" key="14">
    <source>
        <dbReference type="Proteomes" id="UP000178606"/>
    </source>
</evidence>
<dbReference type="PROSITE" id="PS00676">
    <property type="entry name" value="SIGMA54_INTERACT_2"/>
    <property type="match status" value="1"/>
</dbReference>
<dbReference type="PROSITE" id="PS50110">
    <property type="entry name" value="RESPONSE_REGULATORY"/>
    <property type="match status" value="1"/>
</dbReference>
<dbReference type="SMART" id="SM00448">
    <property type="entry name" value="REC"/>
    <property type="match status" value="1"/>
</dbReference>
<dbReference type="Pfam" id="PF25601">
    <property type="entry name" value="AAA_lid_14"/>
    <property type="match status" value="1"/>
</dbReference>
<reference evidence="13 14" key="1">
    <citation type="journal article" date="2016" name="Nat. Commun.">
        <title>Thousands of microbial genomes shed light on interconnected biogeochemical processes in an aquifer system.</title>
        <authorList>
            <person name="Anantharaman K."/>
            <person name="Brown C.T."/>
            <person name="Hug L.A."/>
            <person name="Sharon I."/>
            <person name="Castelle C.J."/>
            <person name="Probst A.J."/>
            <person name="Thomas B.C."/>
            <person name="Singh A."/>
            <person name="Wilkins M.J."/>
            <person name="Karaoz U."/>
            <person name="Brodie E.L."/>
            <person name="Williams K.H."/>
            <person name="Hubbard S.S."/>
            <person name="Banfield J.F."/>
        </authorList>
    </citation>
    <scope>NUCLEOTIDE SEQUENCE [LARGE SCALE GENOMIC DNA]</scope>
    <source>
        <strain evidence="14">RIFCSPLOWO2_12_FULL_64_10</strain>
    </source>
</reference>
<dbReference type="EMBL" id="MFKF01000133">
    <property type="protein sequence ID" value="OGG52808.1"/>
    <property type="molecule type" value="Genomic_DNA"/>
</dbReference>
<dbReference type="Pfam" id="PF00158">
    <property type="entry name" value="Sigma54_activat"/>
    <property type="match status" value="1"/>
</dbReference>
<dbReference type="Pfam" id="PF02954">
    <property type="entry name" value="HTH_8"/>
    <property type="match status" value="1"/>
</dbReference>
<keyword evidence="2" id="KW-0963">Cytoplasm</keyword>
<dbReference type="AlphaFoldDB" id="A0A1F6CUF5"/>
<dbReference type="Gene3D" id="3.40.50.2300">
    <property type="match status" value="1"/>
</dbReference>
<dbReference type="FunFam" id="1.10.8.60:FF:000014">
    <property type="entry name" value="DNA-binding transcriptional regulator NtrC"/>
    <property type="match status" value="1"/>
</dbReference>
<keyword evidence="8" id="KW-0010">Activator</keyword>
<sequence length="452" mass="50340">MKPTILVVDDERNIRRSLDMILVGEGYTVLCAESGAHAAALAEQHRPDAVILDIVLPDVDGIEVLKRIKAQTADLPVIMISGHGTVQDAVQATRLGAYDFLEKPLSKEKVLLTLEHALQVRSLAEENRSLRQEAEARFEMIGDSPAMRAIRDQVGRVAPTSGRVLILGESGTGKELIARAVHRNSRCADGPFIRVNCAAIPEELIESELFGSDRGAFTGAVKTRDGKFLQADGGTLFLDEIGDMSLNVQAKVLRALEQGEFERVGGSQTIRVDVRVLAATNRDISRLVEGGRFREDLYFRLNVVPIFVPPLRERRDDIPPLIGHFARQYAEENGFRQKAVSEEAMEILCAYAWPGNIRELRNLVERLSIMVSGETIRPSDLPDDLRAARAIARANVSAQGKSLREIREQVERDYIRAILEEHGWNVTQAARELGIERTNLHKKIKFYGIEKE</sequence>
<organism evidence="13 14">
    <name type="scientific">Handelsmanbacteria sp. (strain RIFCSPLOWO2_12_FULL_64_10)</name>
    <dbReference type="NCBI Taxonomy" id="1817868"/>
    <lineage>
        <taxon>Bacteria</taxon>
        <taxon>Candidatus Handelsmaniibacteriota</taxon>
    </lineage>
</organism>
<evidence type="ECO:0000256" key="9">
    <source>
        <dbReference type="ARBA" id="ARBA00023163"/>
    </source>
</evidence>
<keyword evidence="3 10" id="KW-0597">Phosphoprotein</keyword>
<name>A0A1F6CUF5_HANXR</name>
<dbReference type="GO" id="GO:0005524">
    <property type="term" value="F:ATP binding"/>
    <property type="evidence" value="ECO:0007669"/>
    <property type="project" value="UniProtKB-KW"/>
</dbReference>
<dbReference type="InterPro" id="IPR025662">
    <property type="entry name" value="Sigma_54_int_dom_ATP-bd_1"/>
</dbReference>
<comment type="subcellular location">
    <subcellularLocation>
        <location evidence="1">Cytoplasm</location>
    </subcellularLocation>
</comment>
<dbReference type="InterPro" id="IPR011006">
    <property type="entry name" value="CheY-like_superfamily"/>
</dbReference>
<dbReference type="Pfam" id="PF00072">
    <property type="entry name" value="Response_reg"/>
    <property type="match status" value="1"/>
</dbReference>
<dbReference type="SUPFAM" id="SSF46689">
    <property type="entry name" value="Homeodomain-like"/>
    <property type="match status" value="1"/>
</dbReference>
<dbReference type="SUPFAM" id="SSF52172">
    <property type="entry name" value="CheY-like"/>
    <property type="match status" value="1"/>
</dbReference>
<dbReference type="Proteomes" id="UP000178606">
    <property type="component" value="Unassembled WGS sequence"/>
</dbReference>
<dbReference type="CDD" id="cd00009">
    <property type="entry name" value="AAA"/>
    <property type="match status" value="1"/>
</dbReference>
<dbReference type="InterPro" id="IPR025944">
    <property type="entry name" value="Sigma_54_int_dom_CS"/>
</dbReference>
<dbReference type="InterPro" id="IPR025943">
    <property type="entry name" value="Sigma_54_int_dom_ATP-bd_2"/>
</dbReference>
<keyword evidence="7" id="KW-0238">DNA-binding</keyword>
<dbReference type="InterPro" id="IPR002078">
    <property type="entry name" value="Sigma_54_int"/>
</dbReference>
<dbReference type="FunFam" id="3.40.50.300:FF:000006">
    <property type="entry name" value="DNA-binding transcriptional regulator NtrC"/>
    <property type="match status" value="1"/>
</dbReference>
<dbReference type="InterPro" id="IPR002197">
    <property type="entry name" value="HTH_Fis"/>
</dbReference>
<dbReference type="SUPFAM" id="SSF52540">
    <property type="entry name" value="P-loop containing nucleoside triphosphate hydrolases"/>
    <property type="match status" value="1"/>
</dbReference>
<dbReference type="Gene3D" id="1.10.10.60">
    <property type="entry name" value="Homeodomain-like"/>
    <property type="match status" value="1"/>
</dbReference>
<dbReference type="PRINTS" id="PR01590">
    <property type="entry name" value="HTHFIS"/>
</dbReference>
<dbReference type="InterPro" id="IPR001789">
    <property type="entry name" value="Sig_transdc_resp-reg_receiver"/>
</dbReference>
<evidence type="ECO:0000256" key="3">
    <source>
        <dbReference type="ARBA" id="ARBA00022553"/>
    </source>
</evidence>
<evidence type="ECO:0000256" key="5">
    <source>
        <dbReference type="ARBA" id="ARBA00022840"/>
    </source>
</evidence>
<evidence type="ECO:0000256" key="10">
    <source>
        <dbReference type="PROSITE-ProRule" id="PRU00169"/>
    </source>
</evidence>
<evidence type="ECO:0000259" key="12">
    <source>
        <dbReference type="PROSITE" id="PS50110"/>
    </source>
</evidence>
<dbReference type="PROSITE" id="PS00675">
    <property type="entry name" value="SIGMA54_INTERACT_1"/>
    <property type="match status" value="1"/>
</dbReference>
<feature type="modified residue" description="4-aspartylphosphate" evidence="10">
    <location>
        <position position="53"/>
    </location>
</feature>
<dbReference type="CDD" id="cd17550">
    <property type="entry name" value="REC_NtrX-like"/>
    <property type="match status" value="1"/>
</dbReference>
<dbReference type="Gene3D" id="1.10.8.60">
    <property type="match status" value="1"/>
</dbReference>
<dbReference type="Gene3D" id="3.40.50.300">
    <property type="entry name" value="P-loop containing nucleotide triphosphate hydrolases"/>
    <property type="match status" value="1"/>
</dbReference>
<protein>
    <submittedName>
        <fullName evidence="13">Fis family transcriptional regulator</fullName>
    </submittedName>
</protein>
<evidence type="ECO:0000256" key="1">
    <source>
        <dbReference type="ARBA" id="ARBA00004496"/>
    </source>
</evidence>
<evidence type="ECO:0000256" key="2">
    <source>
        <dbReference type="ARBA" id="ARBA00022490"/>
    </source>
</evidence>
<keyword evidence="9" id="KW-0804">Transcription</keyword>
<evidence type="ECO:0000256" key="4">
    <source>
        <dbReference type="ARBA" id="ARBA00022741"/>
    </source>
</evidence>
<keyword evidence="6" id="KW-0805">Transcription regulation</keyword>
<dbReference type="InterPro" id="IPR003593">
    <property type="entry name" value="AAA+_ATPase"/>
</dbReference>
<dbReference type="InterPro" id="IPR027417">
    <property type="entry name" value="P-loop_NTPase"/>
</dbReference>
<feature type="domain" description="Sigma-54 factor interaction" evidence="11">
    <location>
        <begin position="140"/>
        <end position="369"/>
    </location>
</feature>
<dbReference type="GO" id="GO:0005737">
    <property type="term" value="C:cytoplasm"/>
    <property type="evidence" value="ECO:0007669"/>
    <property type="project" value="UniProtKB-SubCell"/>
</dbReference>
<evidence type="ECO:0000313" key="13">
    <source>
        <dbReference type="EMBL" id="OGG52808.1"/>
    </source>
</evidence>
<dbReference type="InterPro" id="IPR009057">
    <property type="entry name" value="Homeodomain-like_sf"/>
</dbReference>
<dbReference type="SMART" id="SM00382">
    <property type="entry name" value="AAA"/>
    <property type="match status" value="1"/>
</dbReference>
<dbReference type="FunFam" id="3.40.50.2300:FF:000018">
    <property type="entry name" value="DNA-binding transcriptional regulator NtrC"/>
    <property type="match status" value="1"/>
</dbReference>
<accession>A0A1F6CUF5</accession>
<evidence type="ECO:0000259" key="11">
    <source>
        <dbReference type="PROSITE" id="PS50045"/>
    </source>
</evidence>
<dbReference type="InterPro" id="IPR058031">
    <property type="entry name" value="AAA_lid_NorR"/>
</dbReference>
<dbReference type="GO" id="GO:0006355">
    <property type="term" value="P:regulation of DNA-templated transcription"/>
    <property type="evidence" value="ECO:0007669"/>
    <property type="project" value="InterPro"/>
</dbReference>
<evidence type="ECO:0000256" key="8">
    <source>
        <dbReference type="ARBA" id="ARBA00023159"/>
    </source>
</evidence>
<dbReference type="PANTHER" id="PTHR32071:SF17">
    <property type="entry name" value="TRANSCRIPTIONAL REGULATOR (NTRC FAMILY)"/>
    <property type="match status" value="1"/>
</dbReference>